<evidence type="ECO:0000256" key="5">
    <source>
        <dbReference type="ARBA" id="ARBA00022840"/>
    </source>
</evidence>
<dbReference type="InterPro" id="IPR050108">
    <property type="entry name" value="CDK"/>
</dbReference>
<name>A0A3P6UB70_DIBLA</name>
<keyword evidence="8" id="KW-1185">Reference proteome</keyword>
<keyword evidence="1" id="KW-0723">Serine/threonine-protein kinase</keyword>
<dbReference type="Gene3D" id="3.30.200.20">
    <property type="entry name" value="Phosphorylase Kinase, domain 1"/>
    <property type="match status" value="1"/>
</dbReference>
<evidence type="ECO:0000313" key="7">
    <source>
        <dbReference type="EMBL" id="VDK74301.1"/>
    </source>
</evidence>
<sequence length="335" mass="38105">MNDYATVYLASAPDGKGRALTELKMNDVEGLTGTSMREIAILRGLNHKNIVTLLDVPKTKASSTLVFEYEDMRTIINEDLGIRTDKVRDFFKQVLCGLEFCHQNNITHCDLKPENILKRNDDVIKIGGFDLNRQMTNQSDNPTSEDNTLWYKPPEILLGETKYDGKVDIWSAGCILFEMIVQKPLFPGNDTDSEICYIFNRLGLPPPDYWPELSSNSILQRLYLTDINDREEVELTKEEYANSHLLDKLNKLSEEKSTYSGFQLAFPLMVKCLQPNQSVRIDATQALDDEYFGSVKCPKGLQDITTLNFVVDDSDMGYSVSDCCKYFPKCTDRAH</sequence>
<dbReference type="SMART" id="SM00220">
    <property type="entry name" value="S_TKc"/>
    <property type="match status" value="1"/>
</dbReference>
<evidence type="ECO:0000256" key="2">
    <source>
        <dbReference type="ARBA" id="ARBA00022679"/>
    </source>
</evidence>
<keyword evidence="2" id="KW-0808">Transferase</keyword>
<dbReference type="Gene3D" id="1.10.510.10">
    <property type="entry name" value="Transferase(Phosphotransferase) domain 1"/>
    <property type="match status" value="1"/>
</dbReference>
<evidence type="ECO:0000259" key="6">
    <source>
        <dbReference type="PROSITE" id="PS50011"/>
    </source>
</evidence>
<organism evidence="7 8">
    <name type="scientific">Dibothriocephalus latus</name>
    <name type="common">Fish tapeworm</name>
    <name type="synonym">Diphyllobothrium latum</name>
    <dbReference type="NCBI Taxonomy" id="60516"/>
    <lineage>
        <taxon>Eukaryota</taxon>
        <taxon>Metazoa</taxon>
        <taxon>Spiralia</taxon>
        <taxon>Lophotrochozoa</taxon>
        <taxon>Platyhelminthes</taxon>
        <taxon>Cestoda</taxon>
        <taxon>Eucestoda</taxon>
        <taxon>Diphyllobothriidea</taxon>
        <taxon>Diphyllobothriidae</taxon>
        <taxon>Dibothriocephalus</taxon>
    </lineage>
</organism>
<dbReference type="PANTHER" id="PTHR24056">
    <property type="entry name" value="CELL DIVISION PROTEIN KINASE"/>
    <property type="match status" value="1"/>
</dbReference>
<gene>
    <name evidence="7" type="ORF">DILT_LOCUS2569</name>
</gene>
<reference evidence="7 8" key="1">
    <citation type="submission" date="2018-11" db="EMBL/GenBank/DDBJ databases">
        <authorList>
            <consortium name="Pathogen Informatics"/>
        </authorList>
    </citation>
    <scope>NUCLEOTIDE SEQUENCE [LARGE SCALE GENOMIC DNA]</scope>
</reference>
<dbReference type="GO" id="GO:0010468">
    <property type="term" value="P:regulation of gene expression"/>
    <property type="evidence" value="ECO:0007669"/>
    <property type="project" value="TreeGrafter"/>
</dbReference>
<evidence type="ECO:0000313" key="8">
    <source>
        <dbReference type="Proteomes" id="UP000281553"/>
    </source>
</evidence>
<dbReference type="SUPFAM" id="SSF56112">
    <property type="entry name" value="Protein kinase-like (PK-like)"/>
    <property type="match status" value="1"/>
</dbReference>
<evidence type="ECO:0000256" key="1">
    <source>
        <dbReference type="ARBA" id="ARBA00022527"/>
    </source>
</evidence>
<dbReference type="PROSITE" id="PS50011">
    <property type="entry name" value="PROTEIN_KINASE_DOM"/>
    <property type="match status" value="1"/>
</dbReference>
<dbReference type="Pfam" id="PF00069">
    <property type="entry name" value="Pkinase"/>
    <property type="match status" value="1"/>
</dbReference>
<dbReference type="GO" id="GO:0005524">
    <property type="term" value="F:ATP binding"/>
    <property type="evidence" value="ECO:0007669"/>
    <property type="project" value="UniProtKB-KW"/>
</dbReference>
<dbReference type="GO" id="GO:0030332">
    <property type="term" value="F:cyclin binding"/>
    <property type="evidence" value="ECO:0007669"/>
    <property type="project" value="TreeGrafter"/>
</dbReference>
<dbReference type="GO" id="GO:0005737">
    <property type="term" value="C:cytoplasm"/>
    <property type="evidence" value="ECO:0007669"/>
    <property type="project" value="TreeGrafter"/>
</dbReference>
<keyword evidence="3" id="KW-0547">Nucleotide-binding</keyword>
<dbReference type="GO" id="GO:0010389">
    <property type="term" value="P:regulation of G2/M transition of mitotic cell cycle"/>
    <property type="evidence" value="ECO:0007669"/>
    <property type="project" value="TreeGrafter"/>
</dbReference>
<keyword evidence="5" id="KW-0067">ATP-binding</keyword>
<dbReference type="Proteomes" id="UP000281553">
    <property type="component" value="Unassembled WGS sequence"/>
</dbReference>
<dbReference type="GO" id="GO:0007165">
    <property type="term" value="P:signal transduction"/>
    <property type="evidence" value="ECO:0007669"/>
    <property type="project" value="TreeGrafter"/>
</dbReference>
<dbReference type="InterPro" id="IPR011009">
    <property type="entry name" value="Kinase-like_dom_sf"/>
</dbReference>
<dbReference type="AlphaFoldDB" id="A0A3P6UB70"/>
<dbReference type="GO" id="GO:0005634">
    <property type="term" value="C:nucleus"/>
    <property type="evidence" value="ECO:0007669"/>
    <property type="project" value="TreeGrafter"/>
</dbReference>
<dbReference type="InterPro" id="IPR000719">
    <property type="entry name" value="Prot_kinase_dom"/>
</dbReference>
<dbReference type="GO" id="GO:0000082">
    <property type="term" value="P:G1/S transition of mitotic cell cycle"/>
    <property type="evidence" value="ECO:0007669"/>
    <property type="project" value="TreeGrafter"/>
</dbReference>
<feature type="domain" description="Protein kinase" evidence="6">
    <location>
        <begin position="1"/>
        <end position="292"/>
    </location>
</feature>
<protein>
    <recommendedName>
        <fullName evidence="6">Protein kinase domain-containing protein</fullName>
    </recommendedName>
</protein>
<keyword evidence="4" id="KW-0418">Kinase</keyword>
<dbReference type="EMBL" id="UYRU01042298">
    <property type="protein sequence ID" value="VDK74301.1"/>
    <property type="molecule type" value="Genomic_DNA"/>
</dbReference>
<evidence type="ECO:0000256" key="3">
    <source>
        <dbReference type="ARBA" id="ARBA00022741"/>
    </source>
</evidence>
<accession>A0A3P6UB70</accession>
<dbReference type="GO" id="GO:0000307">
    <property type="term" value="C:cyclin-dependent protein kinase holoenzyme complex"/>
    <property type="evidence" value="ECO:0007669"/>
    <property type="project" value="TreeGrafter"/>
</dbReference>
<dbReference type="OrthoDB" id="4062651at2759"/>
<dbReference type="PANTHER" id="PTHR24056:SF550">
    <property type="entry name" value="CHROMOSOME UNDETERMINED SCAFFOLD_44, WHOLE GENOME SHOTGUN SEQUENCE"/>
    <property type="match status" value="1"/>
</dbReference>
<dbReference type="GO" id="GO:0004693">
    <property type="term" value="F:cyclin-dependent protein serine/threonine kinase activity"/>
    <property type="evidence" value="ECO:0007669"/>
    <property type="project" value="TreeGrafter"/>
</dbReference>
<evidence type="ECO:0000256" key="4">
    <source>
        <dbReference type="ARBA" id="ARBA00022777"/>
    </source>
</evidence>
<proteinExistence type="predicted"/>